<organism evidence="2 3">
    <name type="scientific">Allacma fusca</name>
    <dbReference type="NCBI Taxonomy" id="39272"/>
    <lineage>
        <taxon>Eukaryota</taxon>
        <taxon>Metazoa</taxon>
        <taxon>Ecdysozoa</taxon>
        <taxon>Arthropoda</taxon>
        <taxon>Hexapoda</taxon>
        <taxon>Collembola</taxon>
        <taxon>Symphypleona</taxon>
        <taxon>Sminthuridae</taxon>
        <taxon>Allacma</taxon>
    </lineage>
</organism>
<dbReference type="GO" id="GO:0005524">
    <property type="term" value="F:ATP binding"/>
    <property type="evidence" value="ECO:0007669"/>
    <property type="project" value="InterPro"/>
</dbReference>
<protein>
    <recommendedName>
        <fullName evidence="1">DALR anticodon binding domain-containing protein</fullName>
    </recommendedName>
</protein>
<comment type="caution">
    <text evidence="2">The sequence shown here is derived from an EMBL/GenBank/DDBJ whole genome shotgun (WGS) entry which is preliminary data.</text>
</comment>
<sequence>MSQVQCKCDPLYKLMESCINDILREENKKCGEIWTLASAHEPINHIRLGTHLCLDKDPGARLESNVNLLLSKFRERCIRTHSANIFRNTSKETISVAFTYQFFTRLRTLWRSLLEENEGKILAQMDLNGWFSHAEGHVFQDLQVGIDTGVVVDSVNLPNGKYNSVQINLSGPSVSQAIISWILQRYPRPVDNDDCCRLEHCKISIGATEFPASNGNIPITEYRKYLIAKSLVIALGKSGYFVDPIQHYVLPNEPEFTRSIMLVSEGRDGTKIVQRIQTGLVRVREINVAGEANSYMDISAEHFHNLRLQGVKIMPESNFGKDKLGSDVDLSWIISAANLTTATMNYDLLVKDATADIELLASERKDSSFNNAGMLLIMYNYARILSILKKYSAMVTTNEYPSLPSLERVDFDLLASSEEISLVQLIWQWPQIVERTADFLEQSLNISFLLKSIKELANRFNSFYTSSMVLGPPNAPHNFNKMFARIYLLQAIRQVFEEFLEILQINFNTENIVPFK</sequence>
<dbReference type="GO" id="GO:0004814">
    <property type="term" value="F:arginine-tRNA ligase activity"/>
    <property type="evidence" value="ECO:0007669"/>
    <property type="project" value="InterPro"/>
</dbReference>
<dbReference type="GO" id="GO:0000049">
    <property type="term" value="F:tRNA binding"/>
    <property type="evidence" value="ECO:0007669"/>
    <property type="project" value="TreeGrafter"/>
</dbReference>
<name>A0A8J2JQH4_9HEXA</name>
<evidence type="ECO:0000313" key="2">
    <source>
        <dbReference type="EMBL" id="CAG7724469.1"/>
    </source>
</evidence>
<dbReference type="EMBL" id="CAJVCH010109991">
    <property type="protein sequence ID" value="CAG7724469.1"/>
    <property type="molecule type" value="Genomic_DNA"/>
</dbReference>
<dbReference type="PANTHER" id="PTHR16043">
    <property type="entry name" value="DALRD3 PROTEIN"/>
    <property type="match status" value="1"/>
</dbReference>
<feature type="domain" description="DALR anticodon binding" evidence="1">
    <location>
        <begin position="377"/>
        <end position="505"/>
    </location>
</feature>
<dbReference type="AlphaFoldDB" id="A0A8J2JQH4"/>
<dbReference type="InterPro" id="IPR037380">
    <property type="entry name" value="DALRD3"/>
</dbReference>
<keyword evidence="3" id="KW-1185">Reference proteome</keyword>
<gene>
    <name evidence="2" type="ORF">AFUS01_LOCUS13492</name>
</gene>
<evidence type="ECO:0000313" key="3">
    <source>
        <dbReference type="Proteomes" id="UP000708208"/>
    </source>
</evidence>
<dbReference type="SMART" id="SM00836">
    <property type="entry name" value="DALR_1"/>
    <property type="match status" value="1"/>
</dbReference>
<dbReference type="GO" id="GO:0106217">
    <property type="term" value="P:tRNA C3-cytosine methylation"/>
    <property type="evidence" value="ECO:0007669"/>
    <property type="project" value="TreeGrafter"/>
</dbReference>
<evidence type="ECO:0000259" key="1">
    <source>
        <dbReference type="SMART" id="SM00836"/>
    </source>
</evidence>
<dbReference type="PANTHER" id="PTHR16043:SF1">
    <property type="entry name" value="DALR ANTICODON-BINDING DOMAIN-CONTAINING PROTEIN 3"/>
    <property type="match status" value="1"/>
</dbReference>
<dbReference type="InterPro" id="IPR008909">
    <property type="entry name" value="DALR_anticod-bd"/>
</dbReference>
<dbReference type="OrthoDB" id="9990834at2759"/>
<dbReference type="Pfam" id="PF05746">
    <property type="entry name" value="DALR_1"/>
    <property type="match status" value="1"/>
</dbReference>
<dbReference type="GO" id="GO:0006420">
    <property type="term" value="P:arginyl-tRNA aminoacylation"/>
    <property type="evidence" value="ECO:0007669"/>
    <property type="project" value="InterPro"/>
</dbReference>
<reference evidence="2" key="1">
    <citation type="submission" date="2021-06" db="EMBL/GenBank/DDBJ databases">
        <authorList>
            <person name="Hodson N. C."/>
            <person name="Mongue J. A."/>
            <person name="Jaron S. K."/>
        </authorList>
    </citation>
    <scope>NUCLEOTIDE SEQUENCE</scope>
</reference>
<dbReference type="Proteomes" id="UP000708208">
    <property type="component" value="Unassembled WGS sequence"/>
</dbReference>
<proteinExistence type="predicted"/>
<accession>A0A8J2JQH4</accession>